<reference evidence="1 2" key="1">
    <citation type="submission" date="2017-06" db="EMBL/GenBank/DDBJ databases">
        <authorList>
            <person name="Kim H.J."/>
            <person name="Triplett B.A."/>
        </authorList>
    </citation>
    <scope>NUCLEOTIDE SEQUENCE [LARGE SCALE GENOMIC DNA]</scope>
    <source>
        <strain evidence="1 2">DSM 25597</strain>
    </source>
</reference>
<keyword evidence="2" id="KW-1185">Reference proteome</keyword>
<evidence type="ECO:0008006" key="3">
    <source>
        <dbReference type="Google" id="ProtNLM"/>
    </source>
</evidence>
<name>A0A238ZFQ8_9FLAO</name>
<organism evidence="1 2">
    <name type="scientific">Dokdonia pacifica</name>
    <dbReference type="NCBI Taxonomy" id="1627892"/>
    <lineage>
        <taxon>Bacteria</taxon>
        <taxon>Pseudomonadati</taxon>
        <taxon>Bacteroidota</taxon>
        <taxon>Flavobacteriia</taxon>
        <taxon>Flavobacteriales</taxon>
        <taxon>Flavobacteriaceae</taxon>
        <taxon>Dokdonia</taxon>
    </lineage>
</organism>
<dbReference type="RefSeq" id="WP_089371500.1">
    <property type="nucleotide sequence ID" value="NZ_BMEP01000001.1"/>
</dbReference>
<dbReference type="OrthoDB" id="1161475at2"/>
<gene>
    <name evidence="1" type="ORF">SAMN06265376_103172</name>
</gene>
<dbReference type="EMBL" id="FZNY01000003">
    <property type="protein sequence ID" value="SNR81838.1"/>
    <property type="molecule type" value="Genomic_DNA"/>
</dbReference>
<sequence>MTNKEIIMKFLNGFNNPEYIQESLALLADDYVFKNPIVVLNSKTEFIALAKEIGTLITGIDIINIAENKNWVSVFYNFKSSIVGLESNIASEWFRVENKIIKESHLVYDSSGWKNVYEQMRG</sequence>
<dbReference type="InterPro" id="IPR032710">
    <property type="entry name" value="NTF2-like_dom_sf"/>
</dbReference>
<protein>
    <recommendedName>
        <fullName evidence="3">SnoaL-like domain-containing protein</fullName>
    </recommendedName>
</protein>
<evidence type="ECO:0000313" key="1">
    <source>
        <dbReference type="EMBL" id="SNR81838.1"/>
    </source>
</evidence>
<dbReference type="AlphaFoldDB" id="A0A238ZFQ8"/>
<proteinExistence type="predicted"/>
<dbReference type="SUPFAM" id="SSF54427">
    <property type="entry name" value="NTF2-like"/>
    <property type="match status" value="1"/>
</dbReference>
<dbReference type="Proteomes" id="UP000198379">
    <property type="component" value="Unassembled WGS sequence"/>
</dbReference>
<accession>A0A238ZFQ8</accession>
<evidence type="ECO:0000313" key="2">
    <source>
        <dbReference type="Proteomes" id="UP000198379"/>
    </source>
</evidence>
<dbReference type="Gene3D" id="3.10.450.50">
    <property type="match status" value="1"/>
</dbReference>